<feature type="transmembrane region" description="Helical" evidence="6">
    <location>
        <begin position="22"/>
        <end position="39"/>
    </location>
</feature>
<protein>
    <submittedName>
        <fullName evidence="7">Ceramidase domain-containing protein</fullName>
    </submittedName>
</protein>
<accession>A0ABV7AL01</accession>
<gene>
    <name evidence="7" type="ORF">ACFOES_16390</name>
</gene>
<evidence type="ECO:0000313" key="7">
    <source>
        <dbReference type="EMBL" id="MFC2969682.1"/>
    </source>
</evidence>
<sequence>MGWTEAVDGYCERLDPGLWAEPVNALTNLAFLVAAAVMWRRVRGLAPARALAAILAAIGIGSGLFHTVAQRWAGLADVLPIALFILVYLYEANRQFWGLRLWPALGLTALFFPYAALATPGLHFLVPGLGGSAAYATVALLIALYALALVRRAPDTARGLGIGAALLTLSIAARAADTPLCPVWPLGTHFLWHLLNAVMLGWMIEVMRRHMLAARRAGS</sequence>
<proteinExistence type="predicted"/>
<dbReference type="Proteomes" id="UP001595443">
    <property type="component" value="Unassembled WGS sequence"/>
</dbReference>
<keyword evidence="8" id="KW-1185">Reference proteome</keyword>
<dbReference type="InterPro" id="IPR008901">
    <property type="entry name" value="ACER"/>
</dbReference>
<keyword evidence="3" id="KW-0378">Hydrolase</keyword>
<evidence type="ECO:0000313" key="8">
    <source>
        <dbReference type="Proteomes" id="UP001595443"/>
    </source>
</evidence>
<feature type="transmembrane region" description="Helical" evidence="6">
    <location>
        <begin position="102"/>
        <end position="126"/>
    </location>
</feature>
<feature type="transmembrane region" description="Helical" evidence="6">
    <location>
        <begin position="46"/>
        <end position="66"/>
    </location>
</feature>
<reference evidence="8" key="1">
    <citation type="journal article" date="2019" name="Int. J. Syst. Evol. Microbiol.">
        <title>The Global Catalogue of Microorganisms (GCM) 10K type strain sequencing project: providing services to taxonomists for standard genome sequencing and annotation.</title>
        <authorList>
            <consortium name="The Broad Institute Genomics Platform"/>
            <consortium name="The Broad Institute Genome Sequencing Center for Infectious Disease"/>
            <person name="Wu L."/>
            <person name="Ma J."/>
        </authorList>
    </citation>
    <scope>NUCLEOTIDE SEQUENCE [LARGE SCALE GENOMIC DNA]</scope>
    <source>
        <strain evidence="8">KCTC 62192</strain>
    </source>
</reference>
<evidence type="ECO:0000256" key="6">
    <source>
        <dbReference type="SAM" id="Phobius"/>
    </source>
</evidence>
<name>A0ABV7AL01_9RHOB</name>
<feature type="transmembrane region" description="Helical" evidence="6">
    <location>
        <begin position="72"/>
        <end position="90"/>
    </location>
</feature>
<comment type="subcellular location">
    <subcellularLocation>
        <location evidence="1">Membrane</location>
        <topology evidence="1">Multi-pass membrane protein</topology>
    </subcellularLocation>
</comment>
<keyword evidence="2 6" id="KW-0812">Transmembrane</keyword>
<evidence type="ECO:0000256" key="4">
    <source>
        <dbReference type="ARBA" id="ARBA00022989"/>
    </source>
</evidence>
<comment type="caution">
    <text evidence="7">The sequence shown here is derived from an EMBL/GenBank/DDBJ whole genome shotgun (WGS) entry which is preliminary data.</text>
</comment>
<organism evidence="7 8">
    <name type="scientific">Acidimangrovimonas pyrenivorans</name>
    <dbReference type="NCBI Taxonomy" id="2030798"/>
    <lineage>
        <taxon>Bacteria</taxon>
        <taxon>Pseudomonadati</taxon>
        <taxon>Pseudomonadota</taxon>
        <taxon>Alphaproteobacteria</taxon>
        <taxon>Rhodobacterales</taxon>
        <taxon>Paracoccaceae</taxon>
        <taxon>Acidimangrovimonas</taxon>
    </lineage>
</organism>
<evidence type="ECO:0000256" key="1">
    <source>
        <dbReference type="ARBA" id="ARBA00004141"/>
    </source>
</evidence>
<keyword evidence="5 6" id="KW-0472">Membrane</keyword>
<dbReference type="EMBL" id="JBHRSK010000014">
    <property type="protein sequence ID" value="MFC2969682.1"/>
    <property type="molecule type" value="Genomic_DNA"/>
</dbReference>
<evidence type="ECO:0000256" key="2">
    <source>
        <dbReference type="ARBA" id="ARBA00022692"/>
    </source>
</evidence>
<feature type="transmembrane region" description="Helical" evidence="6">
    <location>
        <begin position="157"/>
        <end position="176"/>
    </location>
</feature>
<dbReference type="RefSeq" id="WP_377834446.1">
    <property type="nucleotide sequence ID" value="NZ_JBHRSK010000014.1"/>
</dbReference>
<evidence type="ECO:0000256" key="5">
    <source>
        <dbReference type="ARBA" id="ARBA00023136"/>
    </source>
</evidence>
<evidence type="ECO:0000256" key="3">
    <source>
        <dbReference type="ARBA" id="ARBA00022801"/>
    </source>
</evidence>
<dbReference type="Pfam" id="PF05875">
    <property type="entry name" value="Ceramidase"/>
    <property type="match status" value="1"/>
</dbReference>
<feature type="transmembrane region" description="Helical" evidence="6">
    <location>
        <begin position="132"/>
        <end position="150"/>
    </location>
</feature>
<keyword evidence="4 6" id="KW-1133">Transmembrane helix</keyword>
<feature type="transmembrane region" description="Helical" evidence="6">
    <location>
        <begin position="188"/>
        <end position="207"/>
    </location>
</feature>